<dbReference type="InterPro" id="IPR035979">
    <property type="entry name" value="RBD_domain_sf"/>
</dbReference>
<evidence type="ECO:0000313" key="5">
    <source>
        <dbReference type="EMBL" id="KAH0880403.1"/>
    </source>
</evidence>
<feature type="compositionally biased region" description="Polar residues" evidence="3">
    <location>
        <begin position="800"/>
        <end position="811"/>
    </location>
</feature>
<accession>A0ABQ7ZK25</accession>
<proteinExistence type="predicted"/>
<feature type="region of interest" description="Disordered" evidence="3">
    <location>
        <begin position="1"/>
        <end position="64"/>
    </location>
</feature>
<evidence type="ECO:0000256" key="1">
    <source>
        <dbReference type="ARBA" id="ARBA00022884"/>
    </source>
</evidence>
<sequence>MVKYKKESVTKKQHLPQRRSHPRKDTDVEMAEAKQKSNAKQTQTNETPSTQARGGSNQLFAGNLSSKTKKSDLEKFFKGVGGEIKVVRLARGYAHVEFASVEAVQKALKLNGKPLLGRKIKLDDFNKNPAPRSSACGEITRFAIPCDQDTGATKGMAFLGFINEDGFNKALELNGSELGGRNIVVTEASTRVQNGDRKSGRRQGRRRGRPLRQRRRDSFKKGPGKGNGETVEHPAKQVLKQHLTQRRSRRRKNANVEMAEAEQKPIAKQPKTLFAGRLPFHIEKSDLESFFKEVGEIKDVRLAKGIAHVEFASEEAAQKAMKLNGKPLLGRNILLDFANAKPAPRPRNLVKTIFVTGFNKSLSEDEMKTALRAHFSDCGEIKRISLPYYQETGDSKGVAYLDFSEDGFNKAMELNGSELGGRNIVVIEARPKEKNADRNSGDDSSKRGPGRGNGSKQHLSQRRSHRRKRDAEVDLDIKKKQKKEKELVQAEKKAPPPKKVETSSSSSDSEDEVRTKKAIAKKPLSKKDDSSSSSDEEAAPPKKQPAVVTKAKAESSSSEDDESSSDEEPAVVKKDSSSEEESSSDEESVPAKKQPTTTLKAAKAESSSSSEDESSSDEESAPPKKQPTVVKSVKPAAKDSSSSEDEDSEDEKKKEPATKKLPAAAKTKSDSSEEDSDDEESDDEKPPTKKAKVSPTKTSKQESSSGESSEEESEDEKVAPKKKDTDVEMAEAEQKSEAKQPKTPTTQRPTTQARGGSTTLFAGNLPFQIEKSDALKLMNGKPLLGRTIRLSDANAKPAPRSSNADGNFQSNRKGEGSQVKTIFVSKFDKSVAERDMICALREHFSDCGEITRISLPCDQETGATRGMAYLDFINEDGFNKALELNGSELGGWNILVLEGKPRGWNSDGNNDGDRFTATRPGRRPPGRGIPGRSRPGRAPPGRGDRRTPSKPSVFASAEGKKIVFDD</sequence>
<dbReference type="Proteomes" id="UP000824890">
    <property type="component" value="Unassembled WGS sequence"/>
</dbReference>
<dbReference type="PANTHER" id="PTHR23236">
    <property type="entry name" value="EUKARYOTIC TRANSLATION INITIATION FACTOR 4B/4H"/>
    <property type="match status" value="1"/>
</dbReference>
<gene>
    <name evidence="5" type="ORF">HID58_067797</name>
</gene>
<dbReference type="CDD" id="cd12451">
    <property type="entry name" value="RRM2_NUCLs"/>
    <property type="match status" value="1"/>
</dbReference>
<feature type="compositionally biased region" description="Polar residues" evidence="3">
    <location>
        <begin position="36"/>
        <end position="64"/>
    </location>
</feature>
<feature type="compositionally biased region" description="Acidic residues" evidence="3">
    <location>
        <begin position="610"/>
        <end position="620"/>
    </location>
</feature>
<evidence type="ECO:0000259" key="4">
    <source>
        <dbReference type="PROSITE" id="PS50102"/>
    </source>
</evidence>
<feature type="compositionally biased region" description="Basic and acidic residues" evidence="3">
    <location>
        <begin position="23"/>
        <end position="35"/>
    </location>
</feature>
<dbReference type="InterPro" id="IPR034350">
    <property type="entry name" value="NUCL_RRM2"/>
</dbReference>
<organism evidence="5 6">
    <name type="scientific">Brassica napus</name>
    <name type="common">Rape</name>
    <dbReference type="NCBI Taxonomy" id="3708"/>
    <lineage>
        <taxon>Eukaryota</taxon>
        <taxon>Viridiplantae</taxon>
        <taxon>Streptophyta</taxon>
        <taxon>Embryophyta</taxon>
        <taxon>Tracheophyta</taxon>
        <taxon>Spermatophyta</taxon>
        <taxon>Magnoliopsida</taxon>
        <taxon>eudicotyledons</taxon>
        <taxon>Gunneridae</taxon>
        <taxon>Pentapetalae</taxon>
        <taxon>rosids</taxon>
        <taxon>malvids</taxon>
        <taxon>Brassicales</taxon>
        <taxon>Brassicaceae</taxon>
        <taxon>Brassiceae</taxon>
        <taxon>Brassica</taxon>
    </lineage>
</organism>
<feature type="compositionally biased region" description="Acidic residues" evidence="3">
    <location>
        <begin position="578"/>
        <end position="588"/>
    </location>
</feature>
<feature type="compositionally biased region" description="Basic and acidic residues" evidence="3">
    <location>
        <begin position="1"/>
        <end position="10"/>
    </location>
</feature>
<feature type="compositionally biased region" description="Basic residues" evidence="3">
    <location>
        <begin position="243"/>
        <end position="253"/>
    </location>
</feature>
<feature type="region of interest" description="Disordered" evidence="3">
    <location>
        <begin position="900"/>
        <end position="966"/>
    </location>
</feature>
<feature type="region of interest" description="Disordered" evidence="3">
    <location>
        <begin position="189"/>
        <end position="262"/>
    </location>
</feature>
<dbReference type="Gene3D" id="3.30.70.330">
    <property type="match status" value="5"/>
</dbReference>
<keyword evidence="6" id="KW-1185">Reference proteome</keyword>
<evidence type="ECO:0000313" key="6">
    <source>
        <dbReference type="Proteomes" id="UP000824890"/>
    </source>
</evidence>
<evidence type="ECO:0000256" key="3">
    <source>
        <dbReference type="SAM" id="MobiDB-lite"/>
    </source>
</evidence>
<dbReference type="InterPro" id="IPR000504">
    <property type="entry name" value="RRM_dom"/>
</dbReference>
<feature type="compositionally biased region" description="Low complexity" evidence="3">
    <location>
        <begin position="741"/>
        <end position="754"/>
    </location>
</feature>
<feature type="compositionally biased region" description="Basic and acidic residues" evidence="3">
    <location>
        <begin position="429"/>
        <end position="446"/>
    </location>
</feature>
<feature type="domain" description="RRM" evidence="4">
    <location>
        <begin position="820"/>
        <end position="901"/>
    </location>
</feature>
<feature type="domain" description="RRM" evidence="4">
    <location>
        <begin position="271"/>
        <end position="340"/>
    </location>
</feature>
<feature type="region of interest" description="Disordered" evidence="3">
    <location>
        <begin position="791"/>
        <end position="815"/>
    </location>
</feature>
<dbReference type="SUPFAM" id="SSF54928">
    <property type="entry name" value="RNA-binding domain, RBD"/>
    <property type="match status" value="5"/>
</dbReference>
<feature type="domain" description="RRM" evidence="4">
    <location>
        <begin position="351"/>
        <end position="431"/>
    </location>
</feature>
<dbReference type="SMART" id="SM00360">
    <property type="entry name" value="RRM"/>
    <property type="match status" value="5"/>
</dbReference>
<dbReference type="InterPro" id="IPR012677">
    <property type="entry name" value="Nucleotide-bd_a/b_plait_sf"/>
</dbReference>
<keyword evidence="1 2" id="KW-0694">RNA-binding</keyword>
<protein>
    <recommendedName>
        <fullName evidence="4">RRM domain-containing protein</fullName>
    </recommendedName>
</protein>
<dbReference type="PANTHER" id="PTHR23236:SF11">
    <property type="entry name" value="EUKARYOTIC TRANSLATION INITIATION FACTOR 4H"/>
    <property type="match status" value="1"/>
</dbReference>
<feature type="domain" description="RRM" evidence="4">
    <location>
        <begin position="57"/>
        <end position="127"/>
    </location>
</feature>
<feature type="compositionally biased region" description="Basic residues" evidence="3">
    <location>
        <begin position="199"/>
        <end position="218"/>
    </location>
</feature>
<reference evidence="5 6" key="1">
    <citation type="submission" date="2021-05" db="EMBL/GenBank/DDBJ databases">
        <title>Genome Assembly of Synthetic Allotetraploid Brassica napus Reveals Homoeologous Exchanges between Subgenomes.</title>
        <authorList>
            <person name="Davis J.T."/>
        </authorList>
    </citation>
    <scope>NUCLEOTIDE SEQUENCE [LARGE SCALE GENOMIC DNA]</scope>
    <source>
        <strain evidence="6">cv. Da-Ae</strain>
        <tissue evidence="5">Seedling</tissue>
    </source>
</reference>
<feature type="compositionally biased region" description="Basic residues" evidence="3">
    <location>
        <begin position="11"/>
        <end position="22"/>
    </location>
</feature>
<evidence type="ECO:0000256" key="2">
    <source>
        <dbReference type="PROSITE-ProRule" id="PRU00176"/>
    </source>
</evidence>
<feature type="compositionally biased region" description="Basic and acidic residues" evidence="3">
    <location>
        <begin position="469"/>
        <end position="501"/>
    </location>
</feature>
<feature type="region of interest" description="Disordered" evidence="3">
    <location>
        <begin position="428"/>
        <end position="760"/>
    </location>
</feature>
<dbReference type="PROSITE" id="PS50102">
    <property type="entry name" value="RRM"/>
    <property type="match status" value="5"/>
</dbReference>
<dbReference type="Pfam" id="PF00076">
    <property type="entry name" value="RRM_1"/>
    <property type="match status" value="5"/>
</dbReference>
<feature type="compositionally biased region" description="Acidic residues" evidence="3">
    <location>
        <begin position="672"/>
        <end position="683"/>
    </location>
</feature>
<feature type="compositionally biased region" description="Acidic residues" evidence="3">
    <location>
        <begin position="557"/>
        <end position="569"/>
    </location>
</feature>
<name>A0ABQ7ZK25_BRANA</name>
<comment type="caution">
    <text evidence="5">The sequence shown here is derived from an EMBL/GenBank/DDBJ whole genome shotgun (WGS) entry which is preliminary data.</text>
</comment>
<dbReference type="EMBL" id="JAGKQM010000015">
    <property type="protein sequence ID" value="KAH0880403.1"/>
    <property type="molecule type" value="Genomic_DNA"/>
</dbReference>
<feature type="domain" description="RRM" evidence="4">
    <location>
        <begin position="125"/>
        <end position="190"/>
    </location>
</feature>
<feature type="compositionally biased region" description="Basic and acidic residues" evidence="3">
    <location>
        <begin position="716"/>
        <end position="740"/>
    </location>
</feature>
<feature type="compositionally biased region" description="Basic residues" evidence="3">
    <location>
        <begin position="459"/>
        <end position="468"/>
    </location>
</feature>